<dbReference type="AlphaFoldDB" id="A0A0J1GP12"/>
<name>A0A0J1GP12_9GAMM</name>
<gene>
    <name evidence="1" type="ORF">ABT58_08115</name>
</gene>
<dbReference type="EMBL" id="LDOV01000015">
    <property type="protein sequence ID" value="KLV01346.1"/>
    <property type="molecule type" value="Genomic_DNA"/>
</dbReference>
<keyword evidence="2" id="KW-1185">Reference proteome</keyword>
<protein>
    <submittedName>
        <fullName evidence="1">Uncharacterized protein</fullName>
    </submittedName>
</protein>
<evidence type="ECO:0000313" key="1">
    <source>
        <dbReference type="EMBL" id="KLV01346.1"/>
    </source>
</evidence>
<accession>A0A0J1GP12</accession>
<reference evidence="1 2" key="1">
    <citation type="submission" date="2015-05" db="EMBL/GenBank/DDBJ databases">
        <title>Photobacterium galathea sp. nov.</title>
        <authorList>
            <person name="Machado H."/>
            <person name="Gram L."/>
        </authorList>
    </citation>
    <scope>NUCLEOTIDE SEQUENCE [LARGE SCALE GENOMIC DNA]</scope>
    <source>
        <strain evidence="1 2">DSM 25995</strain>
    </source>
</reference>
<comment type="caution">
    <text evidence="1">The sequence shown here is derived from an EMBL/GenBank/DDBJ whole genome shotgun (WGS) entry which is preliminary data.</text>
</comment>
<dbReference type="Proteomes" id="UP000036426">
    <property type="component" value="Unassembled WGS sequence"/>
</dbReference>
<organism evidence="1 2">
    <name type="scientific">Photobacterium aphoticum</name>
    <dbReference type="NCBI Taxonomy" id="754436"/>
    <lineage>
        <taxon>Bacteria</taxon>
        <taxon>Pseudomonadati</taxon>
        <taxon>Pseudomonadota</taxon>
        <taxon>Gammaproteobacteria</taxon>
        <taxon>Vibrionales</taxon>
        <taxon>Vibrionaceae</taxon>
        <taxon>Photobacterium</taxon>
    </lineage>
</organism>
<dbReference type="PATRIC" id="fig|754436.4.peg.1717"/>
<proteinExistence type="predicted"/>
<evidence type="ECO:0000313" key="2">
    <source>
        <dbReference type="Proteomes" id="UP000036426"/>
    </source>
</evidence>
<sequence>MLSEHKKGRTLFFFHLFSVFFNTLLTDDISKHRTKVLGNGLKGKIISDMARGEWWQKRARAPLSEGRAAARILVGFAVIIITIV</sequence>